<evidence type="ECO:0000313" key="2">
    <source>
        <dbReference type="EMBL" id="TID22094.1"/>
    </source>
</evidence>
<feature type="compositionally biased region" description="Low complexity" evidence="1">
    <location>
        <begin position="61"/>
        <end position="73"/>
    </location>
</feature>
<gene>
    <name evidence="2" type="ORF">E6O75_ATG10888</name>
</gene>
<accession>A0A4Z1PJI9</accession>
<sequence>MSNPAQNPQQRVQKRGRSRSLEPELNEDDVEQNGHDKRLKKAKTCGKGRPTPTASTEKSNPARPSSSPEEASPIQESKLTNDELLRKMMEDDDDDEIEAPRPDERALRKARHFIQEQIDMASEAKREMGKAIANFDNYFAQLERAHVYATTREALATRIECVPGATTRILNHTYRMKIELETLQRGIDDDSEMARLKDAILETDTTTEKINTHYFKMTKEMNTATNEKKPKGSKGFDDIKRLNSTMQELFKEFLRGWKTLLRFADLVGAKRDAEFERVEAEDEDEED</sequence>
<evidence type="ECO:0000313" key="3">
    <source>
        <dbReference type="Proteomes" id="UP000298493"/>
    </source>
</evidence>
<feature type="region of interest" description="Disordered" evidence="1">
    <location>
        <begin position="1"/>
        <end position="80"/>
    </location>
</feature>
<feature type="compositionally biased region" description="Polar residues" evidence="1">
    <location>
        <begin position="1"/>
        <end position="11"/>
    </location>
</feature>
<organism evidence="2 3">
    <name type="scientific">Venturia nashicola</name>
    <dbReference type="NCBI Taxonomy" id="86259"/>
    <lineage>
        <taxon>Eukaryota</taxon>
        <taxon>Fungi</taxon>
        <taxon>Dikarya</taxon>
        <taxon>Ascomycota</taxon>
        <taxon>Pezizomycotina</taxon>
        <taxon>Dothideomycetes</taxon>
        <taxon>Pleosporomycetidae</taxon>
        <taxon>Venturiales</taxon>
        <taxon>Venturiaceae</taxon>
        <taxon>Venturia</taxon>
    </lineage>
</organism>
<name>A0A4Z1PJI9_9PEZI</name>
<reference evidence="2 3" key="1">
    <citation type="submission" date="2019-04" db="EMBL/GenBank/DDBJ databases">
        <title>High contiguity whole genome sequence and gene annotation resource for two Venturia nashicola isolates.</title>
        <authorList>
            <person name="Prokchorchik M."/>
            <person name="Won K."/>
            <person name="Lee Y."/>
            <person name="Choi E.D."/>
            <person name="Segonzac C."/>
            <person name="Sohn K.H."/>
        </authorList>
    </citation>
    <scope>NUCLEOTIDE SEQUENCE [LARGE SCALE GENOMIC DNA]</scope>
    <source>
        <strain evidence="2 3">PRI2</strain>
    </source>
</reference>
<comment type="caution">
    <text evidence="2">The sequence shown here is derived from an EMBL/GenBank/DDBJ whole genome shotgun (WGS) entry which is preliminary data.</text>
</comment>
<dbReference type="EMBL" id="SNSC02000008">
    <property type="protein sequence ID" value="TID22094.1"/>
    <property type="molecule type" value="Genomic_DNA"/>
</dbReference>
<proteinExistence type="predicted"/>
<dbReference type="Proteomes" id="UP000298493">
    <property type="component" value="Unassembled WGS sequence"/>
</dbReference>
<protein>
    <submittedName>
        <fullName evidence="2">Uncharacterized protein</fullName>
    </submittedName>
</protein>
<dbReference type="AlphaFoldDB" id="A0A4Z1PJI9"/>
<evidence type="ECO:0000256" key="1">
    <source>
        <dbReference type="SAM" id="MobiDB-lite"/>
    </source>
</evidence>
<feature type="compositionally biased region" description="Basic residues" evidence="1">
    <location>
        <begin position="37"/>
        <end position="46"/>
    </location>
</feature>
<keyword evidence="3" id="KW-1185">Reference proteome</keyword>